<dbReference type="InterPro" id="IPR002885">
    <property type="entry name" value="PPR_rpt"/>
</dbReference>
<dbReference type="EMBL" id="JACGCM010002409">
    <property type="protein sequence ID" value="KAF6139993.1"/>
    <property type="molecule type" value="Genomic_DNA"/>
</dbReference>
<name>A0A7J7LBK0_9MAGN</name>
<sequence>MPFLTANMLTSFVESAISSRSSRMGRAAHAQITKYLYPSIPSFLSNHLVNMYSKLDLLNSAQLVLWLSPDRSVVTWTALISGSVQNEYFSSALTHFCNMRREAIQPNDFTLPCIFKASASLRSSLMGKQLHSLSIKLGLISDVFVSCSAFDMYCKTGLREDSCKLFDEMPMSECNNSMWNAYISNSVLDGRPQDAFSAFIRFRSVGGESNSITICAFLNGCSDTSDLRLGRQLHSFITHSGLDKCVRIKNGLIDFYGKCQQIESAEMVFDEVREPSDVTWGSMVSAFVFNNEEEKACGIFMQARKENVEPTDYMFSSVLSACAGLSVLEMGRSMHGLAVKACVDERVYVGSALVDMYGKCGNIEESRHAFDELPKRNLVTWNAMMGGYTHQGHADMALALLKEMTEGKEVTPNYVTLVCVLSACSRAGSVKEGMKIFEVMRERYHVEPVIQHYACVVDMLGRAGMVERAYKFIKAMPIRPNISVWGALLGACRVYGNPKLGKIAADNLFEIDPQDSGNRVLLSNMFAAAGRWEEATVVRKEMKDVGIKKDPGCSWISVKNVVHIFQAKDNSHPRNSEIQAIIAKLKSDMKVAGHVPDTNFALHDLEEEEKESEVWSHSEKLALAFGLMCIPRGVPIRITKNLRVCGDCHSAMKFISGIVNREIILRDNNRFHRFKDNQCSCRDYW</sequence>
<dbReference type="InterPro" id="IPR046960">
    <property type="entry name" value="PPR_At4g14850-like_plant"/>
</dbReference>
<feature type="repeat" description="PPR" evidence="2">
    <location>
        <begin position="72"/>
        <end position="106"/>
    </location>
</feature>
<evidence type="ECO:0000256" key="2">
    <source>
        <dbReference type="PROSITE-ProRule" id="PRU00708"/>
    </source>
</evidence>
<dbReference type="Pfam" id="PF14432">
    <property type="entry name" value="DYW_deaminase"/>
    <property type="match status" value="1"/>
</dbReference>
<dbReference type="NCBIfam" id="TIGR00756">
    <property type="entry name" value="PPR"/>
    <property type="match status" value="2"/>
</dbReference>
<keyword evidence="5" id="KW-1185">Reference proteome</keyword>
<organism evidence="4 5">
    <name type="scientific">Kingdonia uniflora</name>
    <dbReference type="NCBI Taxonomy" id="39325"/>
    <lineage>
        <taxon>Eukaryota</taxon>
        <taxon>Viridiplantae</taxon>
        <taxon>Streptophyta</taxon>
        <taxon>Embryophyta</taxon>
        <taxon>Tracheophyta</taxon>
        <taxon>Spermatophyta</taxon>
        <taxon>Magnoliopsida</taxon>
        <taxon>Ranunculales</taxon>
        <taxon>Circaeasteraceae</taxon>
        <taxon>Kingdonia</taxon>
    </lineage>
</organism>
<dbReference type="FunFam" id="1.25.40.10:FF:001211">
    <property type="entry name" value="Pentatricopeptide repeat-containing protein"/>
    <property type="match status" value="1"/>
</dbReference>
<feature type="repeat" description="PPR" evidence="2">
    <location>
        <begin position="413"/>
        <end position="443"/>
    </location>
</feature>
<dbReference type="AlphaFoldDB" id="A0A7J7LBK0"/>
<accession>A0A7J7LBK0</accession>
<comment type="caution">
    <text evidence="4">The sequence shown here is derived from an EMBL/GenBank/DDBJ whole genome shotgun (WGS) entry which is preliminary data.</text>
</comment>
<dbReference type="Proteomes" id="UP000541444">
    <property type="component" value="Unassembled WGS sequence"/>
</dbReference>
<dbReference type="GO" id="GO:0003723">
    <property type="term" value="F:RNA binding"/>
    <property type="evidence" value="ECO:0007669"/>
    <property type="project" value="InterPro"/>
</dbReference>
<dbReference type="InterPro" id="IPR032867">
    <property type="entry name" value="DYW_dom"/>
</dbReference>
<dbReference type="Pfam" id="PF01535">
    <property type="entry name" value="PPR"/>
    <property type="match status" value="2"/>
</dbReference>
<evidence type="ECO:0000313" key="5">
    <source>
        <dbReference type="Proteomes" id="UP000541444"/>
    </source>
</evidence>
<evidence type="ECO:0000256" key="1">
    <source>
        <dbReference type="ARBA" id="ARBA00022737"/>
    </source>
</evidence>
<feature type="domain" description="DYW" evidence="3">
    <location>
        <begin position="593"/>
        <end position="685"/>
    </location>
</feature>
<evidence type="ECO:0000259" key="3">
    <source>
        <dbReference type="Pfam" id="PF14432"/>
    </source>
</evidence>
<gene>
    <name evidence="4" type="ORF">GIB67_020384</name>
</gene>
<dbReference type="FunFam" id="1.25.40.10:FF:000196">
    <property type="entry name" value="Pentatricopeptide repeat-containing protein At4g14850"/>
    <property type="match status" value="1"/>
</dbReference>
<feature type="repeat" description="PPR" evidence="2">
    <location>
        <begin position="276"/>
        <end position="310"/>
    </location>
</feature>
<dbReference type="FunFam" id="1.25.40.10:FF:000681">
    <property type="entry name" value="Pentatricopeptide repeat-containing protein"/>
    <property type="match status" value="1"/>
</dbReference>
<dbReference type="Pfam" id="PF20431">
    <property type="entry name" value="E_motif"/>
    <property type="match status" value="1"/>
</dbReference>
<dbReference type="PANTHER" id="PTHR47926:SF398">
    <property type="entry name" value="PENTATRICOPEPTIDE REPEAT-CONTAINING PROTEIN"/>
    <property type="match status" value="1"/>
</dbReference>
<feature type="repeat" description="PPR" evidence="2">
    <location>
        <begin position="377"/>
        <end position="411"/>
    </location>
</feature>
<dbReference type="PANTHER" id="PTHR47926">
    <property type="entry name" value="PENTATRICOPEPTIDE REPEAT-CONTAINING PROTEIN"/>
    <property type="match status" value="1"/>
</dbReference>
<dbReference type="Pfam" id="PF13041">
    <property type="entry name" value="PPR_2"/>
    <property type="match status" value="2"/>
</dbReference>
<dbReference type="Pfam" id="PF13812">
    <property type="entry name" value="PPR_3"/>
    <property type="match status" value="1"/>
</dbReference>
<dbReference type="GO" id="GO:0008270">
    <property type="term" value="F:zinc ion binding"/>
    <property type="evidence" value="ECO:0007669"/>
    <property type="project" value="InterPro"/>
</dbReference>
<dbReference type="GO" id="GO:0009451">
    <property type="term" value="P:RNA modification"/>
    <property type="evidence" value="ECO:0007669"/>
    <property type="project" value="InterPro"/>
</dbReference>
<dbReference type="Gene3D" id="1.25.40.10">
    <property type="entry name" value="Tetratricopeptide repeat domain"/>
    <property type="match status" value="4"/>
</dbReference>
<dbReference type="InterPro" id="IPR046848">
    <property type="entry name" value="E_motif"/>
</dbReference>
<evidence type="ECO:0000313" key="4">
    <source>
        <dbReference type="EMBL" id="KAF6139993.1"/>
    </source>
</evidence>
<dbReference type="OrthoDB" id="750109at2759"/>
<keyword evidence="1" id="KW-0677">Repeat</keyword>
<dbReference type="PROSITE" id="PS51375">
    <property type="entry name" value="PPR"/>
    <property type="match status" value="4"/>
</dbReference>
<protein>
    <recommendedName>
        <fullName evidence="3">DYW domain-containing protein</fullName>
    </recommendedName>
</protein>
<reference evidence="4 5" key="1">
    <citation type="journal article" date="2020" name="IScience">
        <title>Genome Sequencing of the Endangered Kingdonia uniflora (Circaeasteraceae, Ranunculales) Reveals Potential Mechanisms of Evolutionary Specialization.</title>
        <authorList>
            <person name="Sun Y."/>
            <person name="Deng T."/>
            <person name="Zhang A."/>
            <person name="Moore M.J."/>
            <person name="Landis J.B."/>
            <person name="Lin N."/>
            <person name="Zhang H."/>
            <person name="Zhang X."/>
            <person name="Huang J."/>
            <person name="Zhang X."/>
            <person name="Sun H."/>
            <person name="Wang H."/>
        </authorList>
    </citation>
    <scope>NUCLEOTIDE SEQUENCE [LARGE SCALE GENOMIC DNA]</scope>
    <source>
        <strain evidence="4">TB1705</strain>
        <tissue evidence="4">Leaf</tissue>
    </source>
</reference>
<proteinExistence type="predicted"/>
<dbReference type="InterPro" id="IPR011990">
    <property type="entry name" value="TPR-like_helical_dom_sf"/>
</dbReference>